<organism evidence="15 16">
    <name type="scientific">Umboniibacter marinipuniceus</name>
    <dbReference type="NCBI Taxonomy" id="569599"/>
    <lineage>
        <taxon>Bacteria</taxon>
        <taxon>Pseudomonadati</taxon>
        <taxon>Pseudomonadota</taxon>
        <taxon>Gammaproteobacteria</taxon>
        <taxon>Cellvibrionales</taxon>
        <taxon>Cellvibrionaceae</taxon>
        <taxon>Umboniibacter</taxon>
    </lineage>
</organism>
<dbReference type="RefSeq" id="WP_121876477.1">
    <property type="nucleotide sequence ID" value="NZ_REFJ01000002.1"/>
</dbReference>
<feature type="signal peptide" evidence="11">
    <location>
        <begin position="1"/>
        <end position="23"/>
    </location>
</feature>
<accession>A0A3M0A8Y7</accession>
<evidence type="ECO:0000313" key="15">
    <source>
        <dbReference type="EMBL" id="RMA81330.1"/>
    </source>
</evidence>
<feature type="domain" description="GspD-like N0" evidence="14">
    <location>
        <begin position="30"/>
        <end position="99"/>
    </location>
</feature>
<keyword evidence="16" id="KW-1185">Reference proteome</keyword>
<dbReference type="GO" id="GO:0009279">
    <property type="term" value="C:cell outer membrane"/>
    <property type="evidence" value="ECO:0007669"/>
    <property type="project" value="UniProtKB-SubCell"/>
</dbReference>
<dbReference type="Pfam" id="PF03958">
    <property type="entry name" value="Secretin_N"/>
    <property type="match status" value="3"/>
</dbReference>
<name>A0A3M0A8Y7_9GAMM</name>
<evidence type="ECO:0000259" key="14">
    <source>
        <dbReference type="Pfam" id="PF21305"/>
    </source>
</evidence>
<dbReference type="Proteomes" id="UP000267187">
    <property type="component" value="Unassembled WGS sequence"/>
</dbReference>
<dbReference type="Pfam" id="PF00263">
    <property type="entry name" value="Secretin"/>
    <property type="match status" value="1"/>
</dbReference>
<dbReference type="OrthoDB" id="9775455at2"/>
<dbReference type="PRINTS" id="PR00811">
    <property type="entry name" value="BCTERIALGSPD"/>
</dbReference>
<dbReference type="GO" id="GO:0015627">
    <property type="term" value="C:type II protein secretion system complex"/>
    <property type="evidence" value="ECO:0007669"/>
    <property type="project" value="InterPro"/>
</dbReference>
<dbReference type="Pfam" id="PF21305">
    <property type="entry name" value="type_II_gspD_N0"/>
    <property type="match status" value="1"/>
</dbReference>
<feature type="domain" description="NolW-like" evidence="13">
    <location>
        <begin position="127"/>
        <end position="184"/>
    </location>
</feature>
<evidence type="ECO:0000259" key="12">
    <source>
        <dbReference type="Pfam" id="PF00263"/>
    </source>
</evidence>
<dbReference type="InterPro" id="IPR038591">
    <property type="entry name" value="NolW-like_sf"/>
</dbReference>
<evidence type="ECO:0000259" key="13">
    <source>
        <dbReference type="Pfam" id="PF03958"/>
    </source>
</evidence>
<dbReference type="Gene3D" id="3.30.1370.120">
    <property type="match status" value="3"/>
</dbReference>
<sequence>MRFKRQFQGCVAGLLLAPSLIVAQEQELTVNFRDTDLKEVISFVADVTGKTIIVDPLVNGRVMVVSEQPLDSDALYELFLSVLEVHNFVAVENNGVVRILPKAETRMSSIQLSNSSSADAQSARLVTQVIKVNNVSATQLLPVLRPMVPPEAHLAAYDPSNSIVITDSAANAARIRDLIEAFDRSVLDSSEVISLTHANAQTMADLVQSALLGDESNAGVKIANVTADARANRLLVTGDPMARQRVRELVAQLDTAVMAESNSRVIYLEYALASDVAAAIRGVVGDTGESSGRQMKIEADEQTNALILTGEPTELATLEDIIERLDVERSQVLVEAIIVELQDTAGKELGVQWLFADTNNGGYGSSATPGSDASIGNVTAAAIGNGGTPDIPALGAALSAVEGQTLGFAGVNGAFNFNVLINALQEENGANILSTPSVLTMDNREAVINVGQNVPFVTGSYTSQGSSSNPDSPFQTIEREDVGIKLTVTPRVNGDNRIVLDIAQEVSSLSGNTGVDASDLITNKRDITTQVIADNGGVVVLGGLIQDDLQQYEQKVPFLGDIPLLGRLFRSNGNRLVKTNLLVFIRATVIDDSSQLQQTTEGKYEYIRERQQEMPNADPTFLDDMAQPVLPEYEQEGQ</sequence>
<dbReference type="EMBL" id="REFJ01000002">
    <property type="protein sequence ID" value="RMA81330.1"/>
    <property type="molecule type" value="Genomic_DNA"/>
</dbReference>
<comment type="caution">
    <text evidence="15">The sequence shown here is derived from an EMBL/GenBank/DDBJ whole genome shotgun (WGS) entry which is preliminary data.</text>
</comment>
<keyword evidence="3 10" id="KW-0813">Transport</keyword>
<comment type="similarity">
    <text evidence="2">Belongs to the bacterial secretin family. GSP D subfamily.</text>
</comment>
<dbReference type="GO" id="GO:0015628">
    <property type="term" value="P:protein secretion by the type II secretion system"/>
    <property type="evidence" value="ECO:0007669"/>
    <property type="project" value="InterPro"/>
</dbReference>
<gene>
    <name evidence="15" type="ORF">DFR27_1147</name>
</gene>
<comment type="subcellular location">
    <subcellularLocation>
        <location evidence="1 10">Cell outer membrane</location>
    </subcellularLocation>
</comment>
<evidence type="ECO:0000256" key="8">
    <source>
        <dbReference type="ARBA" id="ARBA00023136"/>
    </source>
</evidence>
<keyword evidence="7" id="KW-0653">Protein transport</keyword>
<dbReference type="InterPro" id="IPR049371">
    <property type="entry name" value="GspD-like_N0"/>
</dbReference>
<dbReference type="InterPro" id="IPR004845">
    <property type="entry name" value="T2SS_GspD_CS"/>
</dbReference>
<dbReference type="InterPro" id="IPR001775">
    <property type="entry name" value="GspD/PilQ"/>
</dbReference>
<dbReference type="PANTHER" id="PTHR30332">
    <property type="entry name" value="PROBABLE GENERAL SECRETION PATHWAY PROTEIN D"/>
    <property type="match status" value="1"/>
</dbReference>
<keyword evidence="5" id="KW-0812">Transmembrane</keyword>
<protein>
    <submittedName>
        <fullName evidence="15">General secretion pathway protein D</fullName>
    </submittedName>
</protein>
<keyword evidence="4" id="KW-1134">Transmembrane beta strand</keyword>
<evidence type="ECO:0000256" key="1">
    <source>
        <dbReference type="ARBA" id="ARBA00004442"/>
    </source>
</evidence>
<dbReference type="InterPro" id="IPR050810">
    <property type="entry name" value="Bact_Secretion_Sys_Channel"/>
</dbReference>
<keyword evidence="6 11" id="KW-0732">Signal</keyword>
<dbReference type="InterPro" id="IPR013356">
    <property type="entry name" value="T2SS_GspD"/>
</dbReference>
<dbReference type="InterPro" id="IPR004846">
    <property type="entry name" value="T2SS/T3SS_dom"/>
</dbReference>
<feature type="domain" description="NolW-like" evidence="13">
    <location>
        <begin position="190"/>
        <end position="257"/>
    </location>
</feature>
<evidence type="ECO:0000256" key="2">
    <source>
        <dbReference type="ARBA" id="ARBA00006980"/>
    </source>
</evidence>
<evidence type="ECO:0000256" key="4">
    <source>
        <dbReference type="ARBA" id="ARBA00022452"/>
    </source>
</evidence>
<evidence type="ECO:0000256" key="10">
    <source>
        <dbReference type="RuleBase" id="RU004004"/>
    </source>
</evidence>
<dbReference type="AlphaFoldDB" id="A0A3M0A8Y7"/>
<evidence type="ECO:0000256" key="9">
    <source>
        <dbReference type="ARBA" id="ARBA00023237"/>
    </source>
</evidence>
<evidence type="ECO:0000256" key="5">
    <source>
        <dbReference type="ARBA" id="ARBA00022692"/>
    </source>
</evidence>
<evidence type="ECO:0000256" key="7">
    <source>
        <dbReference type="ARBA" id="ARBA00022927"/>
    </source>
</evidence>
<keyword evidence="8" id="KW-0472">Membrane</keyword>
<evidence type="ECO:0000256" key="11">
    <source>
        <dbReference type="SAM" id="SignalP"/>
    </source>
</evidence>
<proteinExistence type="inferred from homology"/>
<keyword evidence="9" id="KW-0998">Cell outer membrane</keyword>
<dbReference type="PANTHER" id="PTHR30332:SF24">
    <property type="entry name" value="SECRETIN GSPD-RELATED"/>
    <property type="match status" value="1"/>
</dbReference>
<evidence type="ECO:0000313" key="16">
    <source>
        <dbReference type="Proteomes" id="UP000267187"/>
    </source>
</evidence>
<dbReference type="NCBIfam" id="TIGR02517">
    <property type="entry name" value="type_II_gspD"/>
    <property type="match status" value="1"/>
</dbReference>
<feature type="domain" description="NolW-like" evidence="13">
    <location>
        <begin position="263"/>
        <end position="331"/>
    </location>
</feature>
<reference evidence="15 16" key="1">
    <citation type="submission" date="2018-10" db="EMBL/GenBank/DDBJ databases">
        <title>Genomic Encyclopedia of Type Strains, Phase IV (KMG-IV): sequencing the most valuable type-strain genomes for metagenomic binning, comparative biology and taxonomic classification.</title>
        <authorList>
            <person name="Goeker M."/>
        </authorList>
    </citation>
    <scope>NUCLEOTIDE SEQUENCE [LARGE SCALE GENOMIC DNA]</scope>
    <source>
        <strain evidence="15 16">DSM 25080</strain>
    </source>
</reference>
<evidence type="ECO:0000256" key="6">
    <source>
        <dbReference type="ARBA" id="ARBA00022729"/>
    </source>
</evidence>
<dbReference type="InterPro" id="IPR005644">
    <property type="entry name" value="NolW-like"/>
</dbReference>
<feature type="chain" id="PRO_5018201467" evidence="11">
    <location>
        <begin position="24"/>
        <end position="638"/>
    </location>
</feature>
<feature type="domain" description="Type II/III secretion system secretin-like" evidence="12">
    <location>
        <begin position="423"/>
        <end position="591"/>
    </location>
</feature>
<evidence type="ECO:0000256" key="3">
    <source>
        <dbReference type="ARBA" id="ARBA00022448"/>
    </source>
</evidence>
<dbReference type="PROSITE" id="PS00875">
    <property type="entry name" value="T2SP_D"/>
    <property type="match status" value="1"/>
</dbReference>